<accession>A0A0F3GPI4</accession>
<evidence type="ECO:0000313" key="2">
    <source>
        <dbReference type="Proteomes" id="UP000033423"/>
    </source>
</evidence>
<comment type="caution">
    <text evidence="1">The sequence shown here is derived from an EMBL/GenBank/DDBJ whole genome shotgun (WGS) entry which is preliminary data.</text>
</comment>
<evidence type="ECO:0000313" key="1">
    <source>
        <dbReference type="EMBL" id="KJU83835.1"/>
    </source>
</evidence>
<dbReference type="GO" id="GO:0030246">
    <property type="term" value="F:carbohydrate binding"/>
    <property type="evidence" value="ECO:0007669"/>
    <property type="project" value="InterPro"/>
</dbReference>
<organism evidence="1 2">
    <name type="scientific">Candidatus Magnetobacterium bavaricum</name>
    <dbReference type="NCBI Taxonomy" id="29290"/>
    <lineage>
        <taxon>Bacteria</taxon>
        <taxon>Pseudomonadati</taxon>
        <taxon>Nitrospirota</taxon>
        <taxon>Thermodesulfovibrionia</taxon>
        <taxon>Thermodesulfovibrionales</taxon>
        <taxon>Candidatus Magnetobacteriaceae</taxon>
        <taxon>Candidatus Magnetobacterium</taxon>
    </lineage>
</organism>
<sequence length="265" mass="28820">MSVVSLIFKGLQIKKSKFFGGTMRKIVLGVLLMALLIPGALFAEVKAYTVEDVKGGGSIKGKIKASSAVPDETLTINKDEAACGSKVPAMKYLVSSDLGVKNVIVSIENIEKGKAVPKTDLVVNNKKCVFEPLAGIAYVGQKYIIKNEDPIFHNTSLGIMLGEGKKRTVYNLALPNKDQTIEKPVKVAGFQIVQCDAHAWMRSYVYASKHPYVVITDDKGTFEIKDIPAGNYKVKVWHEGFGEVIKDVEVKAGAAATLDHTFSKK</sequence>
<reference evidence="1 2" key="1">
    <citation type="submission" date="2015-02" db="EMBL/GenBank/DDBJ databases">
        <title>Single-cell genomics of uncultivated deep-branching MTB reveals a conserved set of magnetosome genes.</title>
        <authorList>
            <person name="Kolinko S."/>
            <person name="Richter M."/>
            <person name="Glockner F.O."/>
            <person name="Brachmann A."/>
            <person name="Schuler D."/>
        </authorList>
    </citation>
    <scope>NUCLEOTIDE SEQUENCE [LARGE SCALE GENOMIC DNA]</scope>
    <source>
        <strain evidence="1">TM-1</strain>
    </source>
</reference>
<dbReference type="Pfam" id="PF13620">
    <property type="entry name" value="CarboxypepD_reg"/>
    <property type="match status" value="1"/>
</dbReference>
<dbReference type="InterPro" id="IPR013784">
    <property type="entry name" value="Carb-bd-like_fold"/>
</dbReference>
<gene>
    <name evidence="1" type="ORF">MBAV_003968</name>
</gene>
<dbReference type="Proteomes" id="UP000033423">
    <property type="component" value="Unassembled WGS sequence"/>
</dbReference>
<dbReference type="Gene3D" id="2.60.40.1120">
    <property type="entry name" value="Carboxypeptidase-like, regulatory domain"/>
    <property type="match status" value="1"/>
</dbReference>
<proteinExistence type="predicted"/>
<dbReference type="EMBL" id="LACI01001707">
    <property type="protein sequence ID" value="KJU83835.1"/>
    <property type="molecule type" value="Genomic_DNA"/>
</dbReference>
<keyword evidence="1" id="KW-0449">Lipoprotein</keyword>
<keyword evidence="2" id="KW-1185">Reference proteome</keyword>
<protein>
    <submittedName>
        <fullName evidence="1">Lipoprotein</fullName>
    </submittedName>
</protein>
<name>A0A0F3GPI4_9BACT</name>
<dbReference type="AlphaFoldDB" id="A0A0F3GPI4"/>
<dbReference type="SUPFAM" id="SSF49452">
    <property type="entry name" value="Starch-binding domain-like"/>
    <property type="match status" value="1"/>
</dbReference>